<dbReference type="EMBL" id="JBHSWV010000318">
    <property type="protein sequence ID" value="MFC6767018.1"/>
    <property type="molecule type" value="Genomic_DNA"/>
</dbReference>
<comment type="caution">
    <text evidence="2">The sequence shown here is derived from an EMBL/GenBank/DDBJ whole genome shotgun (WGS) entry which is preliminary data.</text>
</comment>
<organism evidence="2 3">
    <name type="scientific">Natrinema soli</name>
    <dbReference type="NCBI Taxonomy" id="1930624"/>
    <lineage>
        <taxon>Archaea</taxon>
        <taxon>Methanobacteriati</taxon>
        <taxon>Methanobacteriota</taxon>
        <taxon>Stenosarchaea group</taxon>
        <taxon>Halobacteria</taxon>
        <taxon>Halobacteriales</taxon>
        <taxon>Natrialbaceae</taxon>
        <taxon>Natrinema</taxon>
    </lineage>
</organism>
<reference evidence="2 3" key="1">
    <citation type="journal article" date="2019" name="Int. J. Syst. Evol. Microbiol.">
        <title>The Global Catalogue of Microorganisms (GCM) 10K type strain sequencing project: providing services to taxonomists for standard genome sequencing and annotation.</title>
        <authorList>
            <consortium name="The Broad Institute Genomics Platform"/>
            <consortium name="The Broad Institute Genome Sequencing Center for Infectious Disease"/>
            <person name="Wu L."/>
            <person name="Ma J."/>
        </authorList>
    </citation>
    <scope>NUCLEOTIDE SEQUENCE [LARGE SCALE GENOMIC DNA]</scope>
    <source>
        <strain evidence="2 3">LMG 29247</strain>
    </source>
</reference>
<protein>
    <submittedName>
        <fullName evidence="2">Uncharacterized protein</fullName>
    </submittedName>
</protein>
<feature type="compositionally biased region" description="Polar residues" evidence="1">
    <location>
        <begin position="236"/>
        <end position="255"/>
    </location>
</feature>
<feature type="compositionally biased region" description="Acidic residues" evidence="1">
    <location>
        <begin position="163"/>
        <end position="174"/>
    </location>
</feature>
<dbReference type="RefSeq" id="WP_273739947.1">
    <property type="nucleotide sequence ID" value="NZ_JAQIVI010000318.1"/>
</dbReference>
<dbReference type="AlphaFoldDB" id="A0ABD5SPU3"/>
<evidence type="ECO:0000256" key="1">
    <source>
        <dbReference type="SAM" id="MobiDB-lite"/>
    </source>
</evidence>
<feature type="compositionally biased region" description="Polar residues" evidence="1">
    <location>
        <begin position="183"/>
        <end position="199"/>
    </location>
</feature>
<sequence length="296" mass="29386">MRSTTEDPPVRPMTSKPLVATLVTIVFVGSALSVGYTTGAFTDTEELEVTVAGNVPVDEYEGGPPNGDVRDPPGDRGPHDADTDSAAGSAATARCDGDGRLENGTTDGAADTALNPCDGSLAETDPKPGSDESSGADENETGMNGIKTDGGAGEPDGSAVGSDESDGDATDVAENESVGLTEATDSTPTNDTVSDTSNRTEATDTANSTADDSDGNGENTLENATDDGNDAHSVGENESSDGTESSTGNASNDENGFSDGTTSTSETETSSGSEDETGDSGTDSSGPTIAGEAVDG</sequence>
<evidence type="ECO:0000313" key="2">
    <source>
        <dbReference type="EMBL" id="MFC6767018.1"/>
    </source>
</evidence>
<gene>
    <name evidence="2" type="ORF">ACFQE6_19160</name>
</gene>
<feature type="compositionally biased region" description="Low complexity" evidence="1">
    <location>
        <begin position="84"/>
        <end position="93"/>
    </location>
</feature>
<evidence type="ECO:0000313" key="3">
    <source>
        <dbReference type="Proteomes" id="UP001596383"/>
    </source>
</evidence>
<feature type="region of interest" description="Disordered" evidence="1">
    <location>
        <begin position="53"/>
        <end position="296"/>
    </location>
</feature>
<accession>A0ABD5SPU3</accession>
<proteinExistence type="predicted"/>
<feature type="compositionally biased region" description="Low complexity" evidence="1">
    <location>
        <begin position="258"/>
        <end position="272"/>
    </location>
</feature>
<name>A0ABD5SPU3_9EURY</name>
<keyword evidence="3" id="KW-1185">Reference proteome</keyword>
<dbReference type="Proteomes" id="UP001596383">
    <property type="component" value="Unassembled WGS sequence"/>
</dbReference>
<feature type="compositionally biased region" description="Basic and acidic residues" evidence="1">
    <location>
        <begin position="68"/>
        <end position="82"/>
    </location>
</feature>